<proteinExistence type="predicted"/>
<evidence type="ECO:0000313" key="1">
    <source>
        <dbReference type="EMBL" id="VDO81128.1"/>
    </source>
</evidence>
<reference evidence="3" key="1">
    <citation type="submission" date="2016-06" db="UniProtKB">
        <authorList>
            <consortium name="WormBaseParasite"/>
        </authorList>
    </citation>
    <scope>IDENTIFICATION</scope>
</reference>
<sequence>LPRVFFSSIQLGNGCLVIENEDDWVKAHIKKFNAVDDAKELFSQLENNQKIDERIQKALKNLTVERKRRLPDNQIIEEKNDDETDDVSHIKLFLERF</sequence>
<organism evidence="3">
    <name type="scientific">Onchocerca flexuosa</name>
    <dbReference type="NCBI Taxonomy" id="387005"/>
    <lineage>
        <taxon>Eukaryota</taxon>
        <taxon>Metazoa</taxon>
        <taxon>Ecdysozoa</taxon>
        <taxon>Nematoda</taxon>
        <taxon>Chromadorea</taxon>
        <taxon>Rhabditida</taxon>
        <taxon>Spirurina</taxon>
        <taxon>Spiruromorpha</taxon>
        <taxon>Filarioidea</taxon>
        <taxon>Onchocercidae</taxon>
        <taxon>Onchocerca</taxon>
    </lineage>
</organism>
<evidence type="ECO:0000313" key="2">
    <source>
        <dbReference type="Proteomes" id="UP000267606"/>
    </source>
</evidence>
<accession>A0A183HX00</accession>
<dbReference type="AlphaFoldDB" id="A0A183HX00"/>
<name>A0A183HX00_9BILA</name>
<gene>
    <name evidence="1" type="ORF">OFLC_LOCUS12010</name>
</gene>
<keyword evidence="2" id="KW-1185">Reference proteome</keyword>
<dbReference type="Proteomes" id="UP000267606">
    <property type="component" value="Unassembled WGS sequence"/>
</dbReference>
<evidence type="ECO:0000313" key="3">
    <source>
        <dbReference type="WBParaSite" id="OFLC_0001201201-mRNA-1"/>
    </source>
</evidence>
<dbReference type="STRING" id="387005.A0A183HX00"/>
<dbReference type="WBParaSite" id="OFLC_0001201201-mRNA-1">
    <property type="protein sequence ID" value="OFLC_0001201201-mRNA-1"/>
    <property type="gene ID" value="OFLC_0001201201"/>
</dbReference>
<dbReference type="EMBL" id="UZAJ01018079">
    <property type="protein sequence ID" value="VDO81128.1"/>
    <property type="molecule type" value="Genomic_DNA"/>
</dbReference>
<protein>
    <submittedName>
        <fullName evidence="3">Smg4_UPF3 domain-containing protein</fullName>
    </submittedName>
</protein>
<reference evidence="1 2" key="2">
    <citation type="submission" date="2018-11" db="EMBL/GenBank/DDBJ databases">
        <authorList>
            <consortium name="Pathogen Informatics"/>
        </authorList>
    </citation>
    <scope>NUCLEOTIDE SEQUENCE [LARGE SCALE GENOMIC DNA]</scope>
</reference>